<gene>
    <name evidence="1" type="ORF">P9B03_03785</name>
</gene>
<name>A0AAW9NQL7_9BACL</name>
<reference evidence="1 2" key="1">
    <citation type="submission" date="2023-03" db="EMBL/GenBank/DDBJ databases">
        <title>Bacillus Genome Sequencing.</title>
        <authorList>
            <person name="Dunlap C."/>
        </authorList>
    </citation>
    <scope>NUCLEOTIDE SEQUENCE [LARGE SCALE GENOMIC DNA]</scope>
    <source>
        <strain evidence="1 2">B-59205</strain>
    </source>
</reference>
<dbReference type="InterPro" id="IPR020108">
    <property type="entry name" value="Spore_coat_CotD"/>
</dbReference>
<keyword evidence="2" id="KW-1185">Reference proteome</keyword>
<keyword evidence="1" id="KW-0946">Virion</keyword>
<dbReference type="AlphaFoldDB" id="A0AAW9NQL7"/>
<protein>
    <submittedName>
        <fullName evidence="1">CotD family spore coat protein</fullName>
    </submittedName>
</protein>
<comment type="caution">
    <text evidence="1">The sequence shown here is derived from an EMBL/GenBank/DDBJ whole genome shotgun (WGS) entry which is preliminary data.</text>
</comment>
<evidence type="ECO:0000313" key="2">
    <source>
        <dbReference type="Proteomes" id="UP001344888"/>
    </source>
</evidence>
<dbReference type="Proteomes" id="UP001344888">
    <property type="component" value="Unassembled WGS sequence"/>
</dbReference>
<accession>A0AAW9NQL7</accession>
<sequence length="118" mass="13162">MVNRFGGIFPNRGGNRNNMVGGAWGGAGGNPQFLPTQVGPTQFNPPIVSPTRQYVQTNVTNTVVPHVHPSHLTVVNRQLVNNQHHFPHTQSVMNECFETTTMCGKPFNPCDNRRGRRW</sequence>
<organism evidence="1 2">
    <name type="scientific">Metasolibacillus meyeri</name>
    <dbReference type="NCBI Taxonomy" id="1071052"/>
    <lineage>
        <taxon>Bacteria</taxon>
        <taxon>Bacillati</taxon>
        <taxon>Bacillota</taxon>
        <taxon>Bacilli</taxon>
        <taxon>Bacillales</taxon>
        <taxon>Caryophanaceae</taxon>
        <taxon>Metasolibacillus</taxon>
    </lineage>
</organism>
<proteinExistence type="predicted"/>
<dbReference type="EMBL" id="JARSFG010000005">
    <property type="protein sequence ID" value="MEC1177594.1"/>
    <property type="molecule type" value="Genomic_DNA"/>
</dbReference>
<dbReference type="Pfam" id="PF11122">
    <property type="entry name" value="Spore-coat_CotD"/>
    <property type="match status" value="1"/>
</dbReference>
<evidence type="ECO:0000313" key="1">
    <source>
        <dbReference type="EMBL" id="MEC1177594.1"/>
    </source>
</evidence>
<dbReference type="RefSeq" id="WP_326122005.1">
    <property type="nucleotide sequence ID" value="NZ_JARSFG010000005.1"/>
</dbReference>
<keyword evidence="1" id="KW-0167">Capsid protein</keyword>